<name>A0ABY5W0P8_9ACTN</name>
<evidence type="ECO:0000313" key="2">
    <source>
        <dbReference type="EMBL" id="UWP83097.1"/>
    </source>
</evidence>
<gene>
    <name evidence="2" type="ORF">Dfulv_01955</name>
</gene>
<proteinExistence type="predicted"/>
<dbReference type="EMBL" id="CP073720">
    <property type="protein sequence ID" value="UWP83097.1"/>
    <property type="molecule type" value="Genomic_DNA"/>
</dbReference>
<accession>A0ABY5W0P8</accession>
<organism evidence="2 3">
    <name type="scientific">Dactylosporangium fulvum</name>
    <dbReference type="NCBI Taxonomy" id="53359"/>
    <lineage>
        <taxon>Bacteria</taxon>
        <taxon>Bacillati</taxon>
        <taxon>Actinomycetota</taxon>
        <taxon>Actinomycetes</taxon>
        <taxon>Micromonosporales</taxon>
        <taxon>Micromonosporaceae</taxon>
        <taxon>Dactylosporangium</taxon>
    </lineage>
</organism>
<reference evidence="2" key="2">
    <citation type="submission" date="2022-09" db="EMBL/GenBank/DDBJ databases">
        <title>Biosynthetic gene clusters of Dactylosporangioum fulvum.</title>
        <authorList>
            <person name="Caradec T."/>
        </authorList>
    </citation>
    <scope>NUCLEOTIDE SEQUENCE</scope>
    <source>
        <strain evidence="2">NRRL B-16292</strain>
    </source>
</reference>
<keyword evidence="1" id="KW-0175">Coiled coil</keyword>
<keyword evidence="3" id="KW-1185">Reference proteome</keyword>
<feature type="coiled-coil region" evidence="1">
    <location>
        <begin position="6"/>
        <end position="33"/>
    </location>
</feature>
<dbReference type="RefSeq" id="WP_259860875.1">
    <property type="nucleotide sequence ID" value="NZ_BAAAST010000055.1"/>
</dbReference>
<evidence type="ECO:0000313" key="3">
    <source>
        <dbReference type="Proteomes" id="UP001059617"/>
    </source>
</evidence>
<protein>
    <recommendedName>
        <fullName evidence="4">Transcriptional regulator</fullName>
    </recommendedName>
</protein>
<sequence length="191" mass="21589">MSDHDEDELRAVIAEYEATKKAALAKRDAALRAFHAAGWRAVDLQRVTGYSRETIRQALHPEARLAANTNRRKTTGTTVRPPADYVPYGDRKRYVVAETLAELHGPTSGSVTLPHHLDWSGNAEYVLDRPTRLASMYKTVLTEATTTSDLRDWLDGATLIRLWPQLWLPAQLRRLWEDRFHELGAARTTAS</sequence>
<reference evidence="2" key="1">
    <citation type="submission" date="2021-04" db="EMBL/GenBank/DDBJ databases">
        <authorList>
            <person name="Hartkoorn R.C."/>
            <person name="Beaudoing E."/>
            <person name="Hot D."/>
        </authorList>
    </citation>
    <scope>NUCLEOTIDE SEQUENCE</scope>
    <source>
        <strain evidence="2">NRRL B-16292</strain>
    </source>
</reference>
<dbReference type="Proteomes" id="UP001059617">
    <property type="component" value="Chromosome"/>
</dbReference>
<evidence type="ECO:0000256" key="1">
    <source>
        <dbReference type="SAM" id="Coils"/>
    </source>
</evidence>
<evidence type="ECO:0008006" key="4">
    <source>
        <dbReference type="Google" id="ProtNLM"/>
    </source>
</evidence>